<dbReference type="InterPro" id="IPR036291">
    <property type="entry name" value="NAD(P)-bd_dom_sf"/>
</dbReference>
<protein>
    <recommendedName>
        <fullName evidence="7">D-isomer specific 2-hydroxyacid dehydrogenase NAD-binding domain-containing protein</fullName>
    </recommendedName>
</protein>
<dbReference type="InterPro" id="IPR050857">
    <property type="entry name" value="D-2-hydroxyacid_DH"/>
</dbReference>
<dbReference type="EMBL" id="UINC01004363">
    <property type="protein sequence ID" value="SVA13782.1"/>
    <property type="molecule type" value="Genomic_DNA"/>
</dbReference>
<evidence type="ECO:0000313" key="6">
    <source>
        <dbReference type="EMBL" id="SVA13782.1"/>
    </source>
</evidence>
<name>A0A381TC91_9ZZZZ</name>
<keyword evidence="2" id="KW-0560">Oxidoreductase</keyword>
<dbReference type="GO" id="GO:0051287">
    <property type="term" value="F:NAD binding"/>
    <property type="evidence" value="ECO:0007669"/>
    <property type="project" value="InterPro"/>
</dbReference>
<sequence>MLNTAVLDDYQNVAFESANWGEVAGKASVIMFNDHIHDSDSLVERLRDFEIICAMRERTPFPKEILHRLPKLQLLITTGMRNASIDIKAANDQGVTVCGTDGLPYPTAELAWGLILDLARNISRENEAVKNGEWQTTLSVGLKGKTLGLIGLGNLGGQVANYGNAFGMNVIAWSQNLTKEKAKEKNAKYASLETLMAESDFISIHTVLSPRTKGLIDSSKLKLMKKTGFLINTSRGPIVDESALVNVLEKDLIAGAGLDVFGLEPLPPEHPLITLENTIITPHVGYVTKETYKIFYEQTVECITAFIQGTPIRVINPI</sequence>
<evidence type="ECO:0000256" key="1">
    <source>
        <dbReference type="ARBA" id="ARBA00005854"/>
    </source>
</evidence>
<comment type="similarity">
    <text evidence="1">Belongs to the D-isomer specific 2-hydroxyacid dehydrogenase family.</text>
</comment>
<dbReference type="CDD" id="cd12169">
    <property type="entry name" value="PGDH_like_1"/>
    <property type="match status" value="1"/>
</dbReference>
<keyword evidence="3" id="KW-0520">NAD</keyword>
<dbReference type="AlphaFoldDB" id="A0A381TC91"/>
<proteinExistence type="inferred from homology"/>
<dbReference type="Pfam" id="PF02826">
    <property type="entry name" value="2-Hacid_dh_C"/>
    <property type="match status" value="1"/>
</dbReference>
<dbReference type="GO" id="GO:0016616">
    <property type="term" value="F:oxidoreductase activity, acting on the CH-OH group of donors, NAD or NADP as acceptor"/>
    <property type="evidence" value="ECO:0007669"/>
    <property type="project" value="InterPro"/>
</dbReference>
<evidence type="ECO:0000256" key="2">
    <source>
        <dbReference type="ARBA" id="ARBA00023002"/>
    </source>
</evidence>
<reference evidence="6" key="1">
    <citation type="submission" date="2018-05" db="EMBL/GenBank/DDBJ databases">
        <authorList>
            <person name="Lanie J.A."/>
            <person name="Ng W.-L."/>
            <person name="Kazmierczak K.M."/>
            <person name="Andrzejewski T.M."/>
            <person name="Davidsen T.M."/>
            <person name="Wayne K.J."/>
            <person name="Tettelin H."/>
            <person name="Glass J.I."/>
            <person name="Rusch D."/>
            <person name="Podicherti R."/>
            <person name="Tsui H.-C.T."/>
            <person name="Winkler M.E."/>
        </authorList>
    </citation>
    <scope>NUCLEOTIDE SEQUENCE</scope>
</reference>
<dbReference type="SUPFAM" id="SSF51735">
    <property type="entry name" value="NAD(P)-binding Rossmann-fold domains"/>
    <property type="match status" value="1"/>
</dbReference>
<gene>
    <name evidence="6" type="ORF">METZ01_LOCUS66636</name>
</gene>
<organism evidence="6">
    <name type="scientific">marine metagenome</name>
    <dbReference type="NCBI Taxonomy" id="408172"/>
    <lineage>
        <taxon>unclassified sequences</taxon>
        <taxon>metagenomes</taxon>
        <taxon>ecological metagenomes</taxon>
    </lineage>
</organism>
<dbReference type="FunFam" id="3.40.50.720:FF:000203">
    <property type="entry name" value="D-3-phosphoglycerate dehydrogenase (SerA)"/>
    <property type="match status" value="1"/>
</dbReference>
<evidence type="ECO:0000256" key="3">
    <source>
        <dbReference type="ARBA" id="ARBA00023027"/>
    </source>
</evidence>
<dbReference type="SUPFAM" id="SSF52283">
    <property type="entry name" value="Formate/glycerate dehydrogenase catalytic domain-like"/>
    <property type="match status" value="1"/>
</dbReference>
<evidence type="ECO:0000259" key="4">
    <source>
        <dbReference type="Pfam" id="PF00389"/>
    </source>
</evidence>
<dbReference type="PROSITE" id="PS00671">
    <property type="entry name" value="D_2_HYDROXYACID_DH_3"/>
    <property type="match status" value="1"/>
</dbReference>
<dbReference type="PANTHER" id="PTHR42789:SF1">
    <property type="entry name" value="D-ISOMER SPECIFIC 2-HYDROXYACID DEHYDROGENASE FAMILY PROTEIN (AFU_ORTHOLOGUE AFUA_6G10090)"/>
    <property type="match status" value="1"/>
</dbReference>
<dbReference type="InterPro" id="IPR006140">
    <property type="entry name" value="D-isomer_DH_NAD-bd"/>
</dbReference>
<evidence type="ECO:0000259" key="5">
    <source>
        <dbReference type="Pfam" id="PF02826"/>
    </source>
</evidence>
<dbReference type="PANTHER" id="PTHR42789">
    <property type="entry name" value="D-ISOMER SPECIFIC 2-HYDROXYACID DEHYDROGENASE FAMILY PROTEIN (AFU_ORTHOLOGUE AFUA_6G10090)"/>
    <property type="match status" value="1"/>
</dbReference>
<dbReference type="Pfam" id="PF00389">
    <property type="entry name" value="2-Hacid_dh"/>
    <property type="match status" value="1"/>
</dbReference>
<dbReference type="InterPro" id="IPR029753">
    <property type="entry name" value="D-isomer_DH_CS"/>
</dbReference>
<feature type="domain" description="D-isomer specific 2-hydroxyacid dehydrogenase NAD-binding" evidence="5">
    <location>
        <begin position="113"/>
        <end position="285"/>
    </location>
</feature>
<feature type="domain" description="D-isomer specific 2-hydroxyacid dehydrogenase catalytic" evidence="4">
    <location>
        <begin position="34"/>
        <end position="315"/>
    </location>
</feature>
<dbReference type="Gene3D" id="3.40.50.720">
    <property type="entry name" value="NAD(P)-binding Rossmann-like Domain"/>
    <property type="match status" value="2"/>
</dbReference>
<accession>A0A381TC91</accession>
<dbReference type="InterPro" id="IPR006139">
    <property type="entry name" value="D-isomer_2_OHA_DH_cat_dom"/>
</dbReference>
<evidence type="ECO:0008006" key="7">
    <source>
        <dbReference type="Google" id="ProtNLM"/>
    </source>
</evidence>